<comment type="caution">
    <text evidence="11">The sequence shown here is derived from an EMBL/GenBank/DDBJ whole genome shotgun (WGS) entry which is preliminary data.</text>
</comment>
<evidence type="ECO:0000256" key="4">
    <source>
        <dbReference type="ARBA" id="ARBA00022597"/>
    </source>
</evidence>
<dbReference type="OrthoDB" id="1641940at2"/>
<dbReference type="PROSITE" id="PS51105">
    <property type="entry name" value="PTS_EIIC_TYPE_3"/>
    <property type="match status" value="1"/>
</dbReference>
<evidence type="ECO:0000256" key="2">
    <source>
        <dbReference type="ARBA" id="ARBA00022448"/>
    </source>
</evidence>
<feature type="transmembrane region" description="Helical" evidence="9">
    <location>
        <begin position="381"/>
        <end position="409"/>
    </location>
</feature>
<dbReference type="PANTHER" id="PTHR33989:SF4">
    <property type="entry name" value="PTS SYSTEM N,N'-DIACETYLCHITOBIOSE-SPECIFIC EIIC COMPONENT"/>
    <property type="match status" value="1"/>
</dbReference>
<evidence type="ECO:0000256" key="7">
    <source>
        <dbReference type="ARBA" id="ARBA00023136"/>
    </source>
</evidence>
<proteinExistence type="predicted"/>
<gene>
    <name evidence="11" type="ORF">CHK_3180</name>
</gene>
<dbReference type="PATRIC" id="fig|270498.16.peg.2432"/>
<feature type="transmembrane region" description="Helical" evidence="9">
    <location>
        <begin position="72"/>
        <end position="96"/>
    </location>
</feature>
<feature type="transmembrane region" description="Helical" evidence="9">
    <location>
        <begin position="138"/>
        <end position="157"/>
    </location>
</feature>
<dbReference type="EMBL" id="LAYJ01000134">
    <property type="protein sequence ID" value="KKI49328.1"/>
    <property type="molecule type" value="Genomic_DNA"/>
</dbReference>
<keyword evidence="2 8" id="KW-0813">Transport</keyword>
<dbReference type="STRING" id="270498.CHK_3180"/>
<feature type="domain" description="PTS EIIC type-3" evidence="10">
    <location>
        <begin position="9"/>
        <end position="412"/>
    </location>
</feature>
<evidence type="ECO:0000256" key="9">
    <source>
        <dbReference type="SAM" id="Phobius"/>
    </source>
</evidence>
<dbReference type="InterPro" id="IPR003352">
    <property type="entry name" value="PTS_EIIC"/>
</dbReference>
<evidence type="ECO:0000256" key="5">
    <source>
        <dbReference type="ARBA" id="ARBA00022692"/>
    </source>
</evidence>
<feature type="transmembrane region" description="Helical" evidence="9">
    <location>
        <begin position="33"/>
        <end position="52"/>
    </location>
</feature>
<dbReference type="PANTHER" id="PTHR33989">
    <property type="match status" value="1"/>
</dbReference>
<keyword evidence="11" id="KW-0808">Transferase</keyword>
<keyword evidence="3 8" id="KW-1003">Cell membrane</keyword>
<reference evidence="11 12" key="1">
    <citation type="submission" date="2015-04" db="EMBL/GenBank/DDBJ databases">
        <title>Draft genome sequence of bacteremic isolate Catabacter hongkongensis type strain HKU16T.</title>
        <authorList>
            <person name="Lau S.K."/>
            <person name="Teng J.L."/>
            <person name="Huang Y."/>
            <person name="Curreem S.O."/>
            <person name="Tsui S.K."/>
            <person name="Woo P.C."/>
        </authorList>
    </citation>
    <scope>NUCLEOTIDE SEQUENCE [LARGE SCALE GENOMIC DNA]</scope>
    <source>
        <strain evidence="11 12">HKU16</strain>
    </source>
</reference>
<evidence type="ECO:0000256" key="3">
    <source>
        <dbReference type="ARBA" id="ARBA00022475"/>
    </source>
</evidence>
<dbReference type="RefSeq" id="WP_052740652.1">
    <property type="nucleotide sequence ID" value="NZ_LAYJ01000134.1"/>
</dbReference>
<dbReference type="NCBIfam" id="TIGR00410">
    <property type="entry name" value="lacE"/>
    <property type="match status" value="1"/>
</dbReference>
<feature type="transmembrane region" description="Helical" evidence="9">
    <location>
        <begin position="328"/>
        <end position="361"/>
    </location>
</feature>
<dbReference type="InterPro" id="IPR051088">
    <property type="entry name" value="PTS_Sugar-EIIC/EIIB"/>
</dbReference>
<evidence type="ECO:0000256" key="8">
    <source>
        <dbReference type="PIRNR" id="PIRNR006351"/>
    </source>
</evidence>
<protein>
    <recommendedName>
        <fullName evidence="8">Permease IIC component</fullName>
    </recommendedName>
</protein>
<feature type="transmembrane region" description="Helical" evidence="9">
    <location>
        <begin position="108"/>
        <end position="126"/>
    </location>
</feature>
<dbReference type="Proteomes" id="UP000034076">
    <property type="component" value="Unassembled WGS sequence"/>
</dbReference>
<dbReference type="InterPro" id="IPR004796">
    <property type="entry name" value="PTS_IIC_cello"/>
</dbReference>
<dbReference type="AlphaFoldDB" id="A0A0M2NAP1"/>
<evidence type="ECO:0000256" key="6">
    <source>
        <dbReference type="ARBA" id="ARBA00022989"/>
    </source>
</evidence>
<name>A0A0M2NAP1_9FIRM</name>
<evidence type="ECO:0000313" key="12">
    <source>
        <dbReference type="Proteomes" id="UP000034076"/>
    </source>
</evidence>
<dbReference type="Pfam" id="PF02378">
    <property type="entry name" value="PTS_EIIC"/>
    <property type="match status" value="1"/>
</dbReference>
<comment type="subcellular location">
    <subcellularLocation>
        <location evidence="1">Cell membrane</location>
        <topology evidence="1">Multi-pass membrane protein</topology>
    </subcellularLocation>
</comment>
<accession>A0A0M2NAP1</accession>
<keyword evidence="4 8" id="KW-0762">Sugar transport</keyword>
<feature type="transmembrane region" description="Helical" evidence="9">
    <location>
        <begin position="178"/>
        <end position="199"/>
    </location>
</feature>
<keyword evidence="12" id="KW-1185">Reference proteome</keyword>
<organism evidence="11 12">
    <name type="scientific">Christensenella hongkongensis</name>
    <dbReference type="NCBI Taxonomy" id="270498"/>
    <lineage>
        <taxon>Bacteria</taxon>
        <taxon>Bacillati</taxon>
        <taxon>Bacillota</taxon>
        <taxon>Clostridia</taxon>
        <taxon>Christensenellales</taxon>
        <taxon>Christensenellaceae</taxon>
        <taxon>Christensenella</taxon>
    </lineage>
</organism>
<feature type="transmembrane region" description="Helical" evidence="9">
    <location>
        <begin position="219"/>
        <end position="245"/>
    </location>
</feature>
<dbReference type="InterPro" id="IPR004501">
    <property type="entry name" value="PTS_EIIC_3"/>
</dbReference>
<dbReference type="GO" id="GO:0009401">
    <property type="term" value="P:phosphoenolpyruvate-dependent sugar phosphotransferase system"/>
    <property type="evidence" value="ECO:0007669"/>
    <property type="project" value="InterPro"/>
</dbReference>
<sequence length="442" mass="48202">MGIKVFHKIAKAFQGILDKIENSKVSRAIRKGLITAIPVLMIGSIALILLSLPIEAFQSFLASFGGGILHQILSLVHSAAFDFLAIVFLITISYSYAQICSNKMSMRIGVPVIALCCFMIMSGAGTDSFSMSNFGVNGLFIAILTAVFSSMLFIRLASVPKLALHIYADGTDHDFNTAFSMILPGAIVLLAFATVNYVLTNVLGVNNLSDFLAEKMITLFMGLGEGLLSGILFVFFLGTFWFFGIHGGNVMDQVSQQYFAGNVDVNIANIAAGLPPTEILSKTFFDVFVFMGGCGTILCLVIAVFLFSRRRSVKDIAKMGVGPTIFNINEFVIFGLPVVLNPVFFIPFVLTPIVITVISYFAVYLGIVPYVTQTVEWTTPAILSGFVATGSVAGSLLQIVNIVVGVLIYRPYFQDIREKTACQRKERYFEIDKNFKRSGKGK</sequence>
<dbReference type="PIRSF" id="PIRSF006351">
    <property type="entry name" value="PTS_EIIC-Cellobiose"/>
    <property type="match status" value="1"/>
</dbReference>
<keyword evidence="5 9" id="KW-0812">Transmembrane</keyword>
<keyword evidence="7 8" id="KW-0472">Membrane</keyword>
<feature type="transmembrane region" description="Helical" evidence="9">
    <location>
        <begin position="287"/>
        <end position="307"/>
    </location>
</feature>
<dbReference type="GO" id="GO:0005886">
    <property type="term" value="C:plasma membrane"/>
    <property type="evidence" value="ECO:0007669"/>
    <property type="project" value="UniProtKB-SubCell"/>
</dbReference>
<dbReference type="GO" id="GO:0008982">
    <property type="term" value="F:protein-N(PI)-phosphohistidine-sugar phosphotransferase activity"/>
    <property type="evidence" value="ECO:0007669"/>
    <property type="project" value="UniProtKB-UniRule"/>
</dbReference>
<keyword evidence="6 9" id="KW-1133">Transmembrane helix</keyword>
<evidence type="ECO:0000259" key="10">
    <source>
        <dbReference type="PROSITE" id="PS51105"/>
    </source>
</evidence>
<evidence type="ECO:0000313" key="11">
    <source>
        <dbReference type="EMBL" id="KKI49328.1"/>
    </source>
</evidence>
<evidence type="ECO:0000256" key="1">
    <source>
        <dbReference type="ARBA" id="ARBA00004651"/>
    </source>
</evidence>
<comment type="function">
    <text evidence="8">The phosphoenolpyruvate-dependent sugar phosphotransferase system (PTS), a major carbohydrate active -transport system, catalyzes the phosphorylation of incoming sugar substrates concomitant with their translocation across the cell membrane.</text>
</comment>